<evidence type="ECO:0000313" key="1">
    <source>
        <dbReference type="EMBL" id="KAK4233133.1"/>
    </source>
</evidence>
<name>A0AAN7H6E0_9PEZI</name>
<sequence length="71" mass="8283">MTSLTLLHGGDAENQPPLAWAILFRGMYCNWYEGMLTWELKQWGWVFWDGPRLNRTGAMDLVIWPSGRRPS</sequence>
<dbReference type="EMBL" id="MU860657">
    <property type="protein sequence ID" value="KAK4233133.1"/>
    <property type="molecule type" value="Genomic_DNA"/>
</dbReference>
<dbReference type="AlphaFoldDB" id="A0AAN7H6E0"/>
<organism evidence="1 2">
    <name type="scientific">Achaetomium macrosporum</name>
    <dbReference type="NCBI Taxonomy" id="79813"/>
    <lineage>
        <taxon>Eukaryota</taxon>
        <taxon>Fungi</taxon>
        <taxon>Dikarya</taxon>
        <taxon>Ascomycota</taxon>
        <taxon>Pezizomycotina</taxon>
        <taxon>Sordariomycetes</taxon>
        <taxon>Sordariomycetidae</taxon>
        <taxon>Sordariales</taxon>
        <taxon>Chaetomiaceae</taxon>
        <taxon>Achaetomium</taxon>
    </lineage>
</organism>
<protein>
    <submittedName>
        <fullName evidence="1">Uncharacterized protein</fullName>
    </submittedName>
</protein>
<comment type="caution">
    <text evidence="1">The sequence shown here is derived from an EMBL/GenBank/DDBJ whole genome shotgun (WGS) entry which is preliminary data.</text>
</comment>
<evidence type="ECO:0000313" key="2">
    <source>
        <dbReference type="Proteomes" id="UP001303760"/>
    </source>
</evidence>
<accession>A0AAN7H6E0</accession>
<gene>
    <name evidence="1" type="ORF">C8A03DRAFT_19727</name>
</gene>
<reference evidence="1" key="1">
    <citation type="journal article" date="2023" name="Mol. Phylogenet. Evol.">
        <title>Genome-scale phylogeny and comparative genomics of the fungal order Sordariales.</title>
        <authorList>
            <person name="Hensen N."/>
            <person name="Bonometti L."/>
            <person name="Westerberg I."/>
            <person name="Brannstrom I.O."/>
            <person name="Guillou S."/>
            <person name="Cros-Aarteil S."/>
            <person name="Calhoun S."/>
            <person name="Haridas S."/>
            <person name="Kuo A."/>
            <person name="Mondo S."/>
            <person name="Pangilinan J."/>
            <person name="Riley R."/>
            <person name="LaButti K."/>
            <person name="Andreopoulos B."/>
            <person name="Lipzen A."/>
            <person name="Chen C."/>
            <person name="Yan M."/>
            <person name="Daum C."/>
            <person name="Ng V."/>
            <person name="Clum A."/>
            <person name="Steindorff A."/>
            <person name="Ohm R.A."/>
            <person name="Martin F."/>
            <person name="Silar P."/>
            <person name="Natvig D.O."/>
            <person name="Lalanne C."/>
            <person name="Gautier V."/>
            <person name="Ament-Velasquez S.L."/>
            <person name="Kruys A."/>
            <person name="Hutchinson M.I."/>
            <person name="Powell A.J."/>
            <person name="Barry K."/>
            <person name="Miller A.N."/>
            <person name="Grigoriev I.V."/>
            <person name="Debuchy R."/>
            <person name="Gladieux P."/>
            <person name="Hiltunen Thoren M."/>
            <person name="Johannesson H."/>
        </authorList>
    </citation>
    <scope>NUCLEOTIDE SEQUENCE</scope>
    <source>
        <strain evidence="1">CBS 532.94</strain>
    </source>
</reference>
<proteinExistence type="predicted"/>
<reference evidence="1" key="2">
    <citation type="submission" date="2023-05" db="EMBL/GenBank/DDBJ databases">
        <authorList>
            <consortium name="Lawrence Berkeley National Laboratory"/>
            <person name="Steindorff A."/>
            <person name="Hensen N."/>
            <person name="Bonometti L."/>
            <person name="Westerberg I."/>
            <person name="Brannstrom I.O."/>
            <person name="Guillou S."/>
            <person name="Cros-Aarteil S."/>
            <person name="Calhoun S."/>
            <person name="Haridas S."/>
            <person name="Kuo A."/>
            <person name="Mondo S."/>
            <person name="Pangilinan J."/>
            <person name="Riley R."/>
            <person name="Labutti K."/>
            <person name="Andreopoulos B."/>
            <person name="Lipzen A."/>
            <person name="Chen C."/>
            <person name="Yanf M."/>
            <person name="Daum C."/>
            <person name="Ng V."/>
            <person name="Clum A."/>
            <person name="Ohm R."/>
            <person name="Martin F."/>
            <person name="Silar P."/>
            <person name="Natvig D."/>
            <person name="Lalanne C."/>
            <person name="Gautier V."/>
            <person name="Ament-Velasquez S.L."/>
            <person name="Kruys A."/>
            <person name="Hutchinson M.I."/>
            <person name="Powell A.J."/>
            <person name="Barry K."/>
            <person name="Miller A.N."/>
            <person name="Grigoriev I.V."/>
            <person name="Debuchy R."/>
            <person name="Gladieux P."/>
            <person name="Thoren M.H."/>
            <person name="Johannesson H."/>
        </authorList>
    </citation>
    <scope>NUCLEOTIDE SEQUENCE</scope>
    <source>
        <strain evidence="1">CBS 532.94</strain>
    </source>
</reference>
<keyword evidence="2" id="KW-1185">Reference proteome</keyword>
<dbReference type="Proteomes" id="UP001303760">
    <property type="component" value="Unassembled WGS sequence"/>
</dbReference>